<dbReference type="PANTHER" id="PTHR47053:SF1">
    <property type="entry name" value="MUREIN DD-ENDOPEPTIDASE MEPH-RELATED"/>
    <property type="match status" value="1"/>
</dbReference>
<reference evidence="7 8" key="1">
    <citation type="submission" date="2017-02" db="EMBL/GenBank/DDBJ databases">
        <authorList>
            <person name="Peterson S.W."/>
        </authorList>
    </citation>
    <scope>NUCLEOTIDE SEQUENCE [LARGE SCALE GENOMIC DNA]</scope>
    <source>
        <strain evidence="7 8">M1</strain>
    </source>
</reference>
<sequence>MMKFSKMLLTLSLSFLCILIMTSSVYGEEKINGVSLADNVNIRETPKTDSKVLAKLTIGETTQILSNKNNWYFIKTSSGSEGWVLNDLIAADEEKDPIKRGIIATDILNVRKEPDTNSNIIHTLSKENKVIITNTQDEWYEIPLSETKNGWIHSDYVKVKPNYSMGKIIGDNVHLRKGNSLESEVVKELKLGAYIYVKNYSNGWYQVSTFDGEDGWVHNELMTVLFEDNIANTVSRSANRTSLKIVQEAKKLLGKRYKYGATGPNKFDCSGFTTYVFKKCGIKLPRTSSTQATVGKKVSKSNLQTGDLVFFNSNGKGTKISHVGIYIGNGKFIHASSGSKYSVIISDITTGTYNKRYVTARRVY</sequence>
<dbReference type="InterPro" id="IPR000064">
    <property type="entry name" value="NLP_P60_dom"/>
</dbReference>
<feature type="domain" description="SH3b" evidence="5">
    <location>
        <begin position="29"/>
        <end position="92"/>
    </location>
</feature>
<organism evidence="7 8">
    <name type="scientific">Maledivibacter halophilus</name>
    <dbReference type="NCBI Taxonomy" id="36842"/>
    <lineage>
        <taxon>Bacteria</taxon>
        <taxon>Bacillati</taxon>
        <taxon>Bacillota</taxon>
        <taxon>Clostridia</taxon>
        <taxon>Peptostreptococcales</taxon>
        <taxon>Caminicellaceae</taxon>
        <taxon>Maledivibacter</taxon>
    </lineage>
</organism>
<dbReference type="Pfam" id="PF08239">
    <property type="entry name" value="SH3_3"/>
    <property type="match status" value="3"/>
</dbReference>
<dbReference type="EMBL" id="FUZT01000017">
    <property type="protein sequence ID" value="SKC88456.1"/>
    <property type="molecule type" value="Genomic_DNA"/>
</dbReference>
<evidence type="ECO:0000259" key="6">
    <source>
        <dbReference type="PROSITE" id="PS51935"/>
    </source>
</evidence>
<protein>
    <submittedName>
        <fullName evidence="7">Cell wall-associated hydrolase, NlpC family</fullName>
    </submittedName>
</protein>
<dbReference type="PROSITE" id="PS51935">
    <property type="entry name" value="NLPC_P60"/>
    <property type="match status" value="1"/>
</dbReference>
<dbReference type="PANTHER" id="PTHR47053">
    <property type="entry name" value="MUREIN DD-ENDOPEPTIDASE MEPH-RELATED"/>
    <property type="match status" value="1"/>
</dbReference>
<feature type="domain" description="SH3b" evidence="5">
    <location>
        <begin position="163"/>
        <end position="226"/>
    </location>
</feature>
<dbReference type="Proteomes" id="UP000190285">
    <property type="component" value="Unassembled WGS sequence"/>
</dbReference>
<dbReference type="Gene3D" id="3.90.1720.10">
    <property type="entry name" value="endopeptidase domain like (from Nostoc punctiforme)"/>
    <property type="match status" value="1"/>
</dbReference>
<dbReference type="GO" id="GO:0006508">
    <property type="term" value="P:proteolysis"/>
    <property type="evidence" value="ECO:0007669"/>
    <property type="project" value="UniProtKB-KW"/>
</dbReference>
<keyword evidence="3 7" id="KW-0378">Hydrolase</keyword>
<evidence type="ECO:0000256" key="1">
    <source>
        <dbReference type="ARBA" id="ARBA00007074"/>
    </source>
</evidence>
<dbReference type="RefSeq" id="WP_079495441.1">
    <property type="nucleotide sequence ID" value="NZ_FUZT01000017.1"/>
</dbReference>
<gene>
    <name evidence="7" type="ORF">SAMN02194393_04884</name>
</gene>
<feature type="domain" description="SH3b" evidence="5">
    <location>
        <begin position="98"/>
        <end position="161"/>
    </location>
</feature>
<dbReference type="GO" id="GO:0008234">
    <property type="term" value="F:cysteine-type peptidase activity"/>
    <property type="evidence" value="ECO:0007669"/>
    <property type="project" value="UniProtKB-KW"/>
</dbReference>
<dbReference type="AlphaFoldDB" id="A0A1T5MJR8"/>
<dbReference type="Gene3D" id="2.30.30.40">
    <property type="entry name" value="SH3 Domains"/>
    <property type="match status" value="3"/>
</dbReference>
<keyword evidence="4" id="KW-0788">Thiol protease</keyword>
<proteinExistence type="inferred from homology"/>
<dbReference type="InterPro" id="IPR003646">
    <property type="entry name" value="SH3-like_bac-type"/>
</dbReference>
<feature type="domain" description="NlpC/P60" evidence="6">
    <location>
        <begin position="239"/>
        <end position="364"/>
    </location>
</feature>
<evidence type="ECO:0000313" key="8">
    <source>
        <dbReference type="Proteomes" id="UP000190285"/>
    </source>
</evidence>
<dbReference type="PROSITE" id="PS51781">
    <property type="entry name" value="SH3B"/>
    <property type="match status" value="3"/>
</dbReference>
<evidence type="ECO:0000259" key="5">
    <source>
        <dbReference type="PROSITE" id="PS51781"/>
    </source>
</evidence>
<accession>A0A1T5MJR8</accession>
<keyword evidence="8" id="KW-1185">Reference proteome</keyword>
<keyword evidence="2" id="KW-0645">Protease</keyword>
<evidence type="ECO:0000256" key="4">
    <source>
        <dbReference type="ARBA" id="ARBA00022807"/>
    </source>
</evidence>
<comment type="similarity">
    <text evidence="1">Belongs to the peptidase C40 family.</text>
</comment>
<dbReference type="STRING" id="36842.SAMN02194393_04884"/>
<dbReference type="SUPFAM" id="SSF54001">
    <property type="entry name" value="Cysteine proteinases"/>
    <property type="match status" value="1"/>
</dbReference>
<evidence type="ECO:0000256" key="3">
    <source>
        <dbReference type="ARBA" id="ARBA00022801"/>
    </source>
</evidence>
<dbReference type="InterPro" id="IPR051202">
    <property type="entry name" value="Peptidase_C40"/>
</dbReference>
<name>A0A1T5MJR8_9FIRM</name>
<dbReference type="OrthoDB" id="9808890at2"/>
<evidence type="ECO:0000256" key="2">
    <source>
        <dbReference type="ARBA" id="ARBA00022670"/>
    </source>
</evidence>
<evidence type="ECO:0000313" key="7">
    <source>
        <dbReference type="EMBL" id="SKC88456.1"/>
    </source>
</evidence>
<dbReference type="InterPro" id="IPR038765">
    <property type="entry name" value="Papain-like_cys_pep_sf"/>
</dbReference>
<dbReference type="SMART" id="SM00287">
    <property type="entry name" value="SH3b"/>
    <property type="match status" value="3"/>
</dbReference>
<dbReference type="Pfam" id="PF00877">
    <property type="entry name" value="NLPC_P60"/>
    <property type="match status" value="1"/>
</dbReference>